<evidence type="ECO:0000256" key="3">
    <source>
        <dbReference type="ARBA" id="ARBA00022553"/>
    </source>
</evidence>
<keyword evidence="8" id="KW-1133">Transmembrane helix</keyword>
<accession>A0A4V2E2F5</accession>
<dbReference type="InterPro" id="IPR004358">
    <property type="entry name" value="Sig_transdc_His_kin-like_C"/>
</dbReference>
<dbReference type="AlphaFoldDB" id="A0A4V2E2F5"/>
<evidence type="ECO:0000256" key="1">
    <source>
        <dbReference type="ARBA" id="ARBA00000085"/>
    </source>
</evidence>
<dbReference type="InterPro" id="IPR011990">
    <property type="entry name" value="TPR-like_helical_dom_sf"/>
</dbReference>
<dbReference type="Gene3D" id="1.25.40.10">
    <property type="entry name" value="Tetratricopeptide repeat domain"/>
    <property type="match status" value="2"/>
</dbReference>
<dbReference type="GO" id="GO:0000155">
    <property type="term" value="F:phosphorelay sensor kinase activity"/>
    <property type="evidence" value="ECO:0007669"/>
    <property type="project" value="InterPro"/>
</dbReference>
<sequence>MLDSCHTRRKFGSFCPLAWLRAGTLMLLLTLFGMPPAQAQNSSATPPSDAELVARQQLAHAQTLSKQAAIDAYLSLLDMPVPEAPDIHLQALEALFFLYIRQGDYEAAEATVTQYAERAQVDDGAYHHIQAILMRGFLADQQSHFSTAEQLYRDALEEAQSIGHNELMARSYERISSVLRRQDKYIEALQIAQRSTNVLRDLGEDLLYLSALQNLGIIQAILGDYTTALATLTQVFELATKLDNQPSIADALYETGEVYRKMGNFEQALPHFQQAHEIDIRFGNKLYIGNSAMKIGYIELERQEYETALHYARKAYGLYLEVDSKTGQARVLNLQGLIALKQNNLSEAQTHLAQGLALASQHQFESIMVLLQISTIKLAQAQQRHEDAIALSDTALAAATSMQDKKHQLELHELRATSFEALELHQQALAETQAYHTLSDALGQNQHNLTLAALQSKVEFMRKQQEIESLNLDRALHQAELSQREWQLRAWWLASAALFILISALAYRQVKKRKLAAERATLLQEVVDKKNAMLADVSHEIRTPLTALQLQVEALQFNIAQDVDASYNTINRKLSDINRLISDIHQLAMADSQSLHLNLVQCNLTEVMALWEQEFAQFTHGKGFDWEAHIQLSGEVTISWDVDRIKQVLTNLIANSTLYTDKPGKQRLTVWQQRQHIHITLEDTAPGVADEHLSEIFERLFRVEKSRSRRTGGSGLGLAICKSLIEAHQGTIYAQHSELGGLKMVIELPQTVS</sequence>
<dbReference type="Pfam" id="PF13424">
    <property type="entry name" value="TPR_12"/>
    <property type="match status" value="1"/>
</dbReference>
<dbReference type="InterPro" id="IPR050351">
    <property type="entry name" value="BphY/WalK/GraS-like"/>
</dbReference>
<feature type="transmembrane region" description="Helical" evidence="8">
    <location>
        <begin position="490"/>
        <end position="507"/>
    </location>
</feature>
<dbReference type="Gene3D" id="1.10.287.130">
    <property type="match status" value="1"/>
</dbReference>
<dbReference type="InterPro" id="IPR036097">
    <property type="entry name" value="HisK_dim/P_sf"/>
</dbReference>
<evidence type="ECO:0000256" key="8">
    <source>
        <dbReference type="SAM" id="Phobius"/>
    </source>
</evidence>
<dbReference type="PANTHER" id="PTHR45453:SF1">
    <property type="entry name" value="PHOSPHATE REGULON SENSOR PROTEIN PHOR"/>
    <property type="match status" value="1"/>
</dbReference>
<dbReference type="Pfam" id="PF00512">
    <property type="entry name" value="HisKA"/>
    <property type="match status" value="1"/>
</dbReference>
<keyword evidence="8" id="KW-0812">Transmembrane</keyword>
<dbReference type="Pfam" id="PF02518">
    <property type="entry name" value="HATPase_c"/>
    <property type="match status" value="1"/>
</dbReference>
<dbReference type="PRINTS" id="PR00344">
    <property type="entry name" value="BCTRLSENSOR"/>
</dbReference>
<evidence type="ECO:0000259" key="10">
    <source>
        <dbReference type="PROSITE" id="PS50109"/>
    </source>
</evidence>
<dbReference type="InterPro" id="IPR003594">
    <property type="entry name" value="HATPase_dom"/>
</dbReference>
<protein>
    <recommendedName>
        <fullName evidence="2">histidine kinase</fullName>
        <ecNumber evidence="2">2.7.13.3</ecNumber>
    </recommendedName>
</protein>
<dbReference type="CDD" id="cd00082">
    <property type="entry name" value="HisKA"/>
    <property type="match status" value="1"/>
</dbReference>
<dbReference type="PROSITE" id="PS50005">
    <property type="entry name" value="TPR"/>
    <property type="match status" value="1"/>
</dbReference>
<comment type="caution">
    <text evidence="11">The sequence shown here is derived from an EMBL/GenBank/DDBJ whole genome shotgun (WGS) entry which is preliminary data.</text>
</comment>
<evidence type="ECO:0000256" key="9">
    <source>
        <dbReference type="SAM" id="SignalP"/>
    </source>
</evidence>
<dbReference type="InterPro" id="IPR019734">
    <property type="entry name" value="TPR_rpt"/>
</dbReference>
<dbReference type="RefSeq" id="WP_130245625.1">
    <property type="nucleotide sequence ID" value="NZ_PPUZ01000040.1"/>
</dbReference>
<organism evidence="11 12">
    <name type="scientific">Pseudoalteromonas rubra</name>
    <dbReference type="NCBI Taxonomy" id="43658"/>
    <lineage>
        <taxon>Bacteria</taxon>
        <taxon>Pseudomonadati</taxon>
        <taxon>Pseudomonadota</taxon>
        <taxon>Gammaproteobacteria</taxon>
        <taxon>Alteromonadales</taxon>
        <taxon>Pseudoalteromonadaceae</taxon>
        <taxon>Pseudoalteromonas</taxon>
    </lineage>
</organism>
<keyword evidence="8" id="KW-0472">Membrane</keyword>
<dbReference type="GO" id="GO:0016036">
    <property type="term" value="P:cellular response to phosphate starvation"/>
    <property type="evidence" value="ECO:0007669"/>
    <property type="project" value="TreeGrafter"/>
</dbReference>
<dbReference type="SUPFAM" id="SSF55874">
    <property type="entry name" value="ATPase domain of HSP90 chaperone/DNA topoisomerase II/histidine kinase"/>
    <property type="match status" value="1"/>
</dbReference>
<gene>
    <name evidence="11" type="ORF">C3B51_15380</name>
</gene>
<proteinExistence type="predicted"/>
<dbReference type="InterPro" id="IPR003661">
    <property type="entry name" value="HisK_dim/P_dom"/>
</dbReference>
<feature type="repeat" description="TPR" evidence="7">
    <location>
        <begin position="249"/>
        <end position="282"/>
    </location>
</feature>
<dbReference type="SMART" id="SM00388">
    <property type="entry name" value="HisKA"/>
    <property type="match status" value="1"/>
</dbReference>
<dbReference type="PROSITE" id="PS50293">
    <property type="entry name" value="TPR_REGION"/>
    <property type="match status" value="1"/>
</dbReference>
<name>A0A4V2E2F5_9GAMM</name>
<keyword evidence="7" id="KW-0802">TPR repeat</keyword>
<evidence type="ECO:0000256" key="6">
    <source>
        <dbReference type="ARBA" id="ARBA00023012"/>
    </source>
</evidence>
<feature type="chain" id="PRO_5020275326" description="histidine kinase" evidence="9">
    <location>
        <begin position="40"/>
        <end position="753"/>
    </location>
</feature>
<dbReference type="GO" id="GO:0004721">
    <property type="term" value="F:phosphoprotein phosphatase activity"/>
    <property type="evidence" value="ECO:0007669"/>
    <property type="project" value="TreeGrafter"/>
</dbReference>
<comment type="catalytic activity">
    <reaction evidence="1">
        <text>ATP + protein L-histidine = ADP + protein N-phospho-L-histidine.</text>
        <dbReference type="EC" id="2.7.13.3"/>
    </reaction>
</comment>
<dbReference type="PROSITE" id="PS50109">
    <property type="entry name" value="HIS_KIN"/>
    <property type="match status" value="1"/>
</dbReference>
<evidence type="ECO:0000256" key="7">
    <source>
        <dbReference type="PROSITE-ProRule" id="PRU00339"/>
    </source>
</evidence>
<dbReference type="InterPro" id="IPR036890">
    <property type="entry name" value="HATPase_C_sf"/>
</dbReference>
<dbReference type="Proteomes" id="UP000292345">
    <property type="component" value="Unassembled WGS sequence"/>
</dbReference>
<dbReference type="SUPFAM" id="SSF48452">
    <property type="entry name" value="TPR-like"/>
    <property type="match status" value="3"/>
</dbReference>
<evidence type="ECO:0000256" key="4">
    <source>
        <dbReference type="ARBA" id="ARBA00022679"/>
    </source>
</evidence>
<dbReference type="SUPFAM" id="SSF47384">
    <property type="entry name" value="Homodimeric domain of signal transducing histidine kinase"/>
    <property type="match status" value="1"/>
</dbReference>
<dbReference type="SMART" id="SM00028">
    <property type="entry name" value="TPR"/>
    <property type="match status" value="5"/>
</dbReference>
<dbReference type="GO" id="GO:0005886">
    <property type="term" value="C:plasma membrane"/>
    <property type="evidence" value="ECO:0007669"/>
    <property type="project" value="TreeGrafter"/>
</dbReference>
<keyword evidence="5" id="KW-0418">Kinase</keyword>
<keyword evidence="4" id="KW-0808">Transferase</keyword>
<evidence type="ECO:0000313" key="11">
    <source>
        <dbReference type="EMBL" id="RZM78270.1"/>
    </source>
</evidence>
<evidence type="ECO:0000313" key="12">
    <source>
        <dbReference type="Proteomes" id="UP000292345"/>
    </source>
</evidence>
<reference evidence="11 12" key="1">
    <citation type="submission" date="2018-01" db="EMBL/GenBank/DDBJ databases">
        <title>Co-occurrence of chitin degradation, pigmentation and bioactivity in marine Pseudoalteromonas.</title>
        <authorList>
            <person name="Paulsen S."/>
            <person name="Gram L."/>
            <person name="Machado H."/>
        </authorList>
    </citation>
    <scope>NUCLEOTIDE SEQUENCE [LARGE SCALE GENOMIC DNA]</scope>
    <source>
        <strain evidence="11 12">S1946</strain>
    </source>
</reference>
<dbReference type="EMBL" id="PPUZ01000040">
    <property type="protein sequence ID" value="RZM78270.1"/>
    <property type="molecule type" value="Genomic_DNA"/>
</dbReference>
<evidence type="ECO:0000256" key="2">
    <source>
        <dbReference type="ARBA" id="ARBA00012438"/>
    </source>
</evidence>
<feature type="signal peptide" evidence="9">
    <location>
        <begin position="1"/>
        <end position="39"/>
    </location>
</feature>
<evidence type="ECO:0000256" key="5">
    <source>
        <dbReference type="ARBA" id="ARBA00022777"/>
    </source>
</evidence>
<keyword evidence="3" id="KW-0597">Phosphoprotein</keyword>
<dbReference type="PANTHER" id="PTHR45453">
    <property type="entry name" value="PHOSPHATE REGULON SENSOR PROTEIN PHOR"/>
    <property type="match status" value="1"/>
</dbReference>
<keyword evidence="6" id="KW-0902">Two-component regulatory system</keyword>
<dbReference type="Gene3D" id="3.30.565.10">
    <property type="entry name" value="Histidine kinase-like ATPase, C-terminal domain"/>
    <property type="match status" value="1"/>
</dbReference>
<keyword evidence="9" id="KW-0732">Signal</keyword>
<dbReference type="InterPro" id="IPR005467">
    <property type="entry name" value="His_kinase_dom"/>
</dbReference>
<feature type="domain" description="Histidine kinase" evidence="10">
    <location>
        <begin position="536"/>
        <end position="752"/>
    </location>
</feature>
<dbReference type="EC" id="2.7.13.3" evidence="2"/>
<dbReference type="SMART" id="SM00387">
    <property type="entry name" value="HATPase_c"/>
    <property type="match status" value="1"/>
</dbReference>